<evidence type="ECO:0000313" key="2">
    <source>
        <dbReference type="EMBL" id="SEE05344.1"/>
    </source>
</evidence>
<keyword evidence="1" id="KW-0812">Transmembrane</keyword>
<dbReference type="EMBL" id="FNTL01000004">
    <property type="protein sequence ID" value="SEE05344.1"/>
    <property type="molecule type" value="Genomic_DNA"/>
</dbReference>
<sequence>MTTMRRRVTERKHGPLPAARASARLSAYVYGNILVLTVVVAATPRTIENGAAVALVLGTTVTTFLAHVFADAVAHGSVPVDDDAEPAERSSNALDELRDAVPIVSSGTGPAALLALGWLHVLPTAWAQLLAGGVIVFRISTIQIVTERVRGNRLTLRLLIVGLATAALAAAIVIAKVLVGH</sequence>
<keyword evidence="1" id="KW-0472">Membrane</keyword>
<feature type="transmembrane region" description="Helical" evidence="1">
    <location>
        <begin position="125"/>
        <end position="146"/>
    </location>
</feature>
<dbReference type="Proteomes" id="UP000183407">
    <property type="component" value="Unassembled WGS sequence"/>
</dbReference>
<proteinExistence type="predicted"/>
<reference evidence="3" key="1">
    <citation type="submission" date="2016-10" db="EMBL/GenBank/DDBJ databases">
        <authorList>
            <person name="Varghese N."/>
        </authorList>
    </citation>
    <scope>NUCLEOTIDE SEQUENCE [LARGE SCALE GENOMIC DNA]</scope>
    <source>
        <strain evidence="3">DSM 44719</strain>
    </source>
</reference>
<name>A0A1H5FQC9_RHOJO</name>
<dbReference type="AlphaFoldDB" id="A0A1H5FQC9"/>
<organism evidence="2 3">
    <name type="scientific">Rhodococcus jostii</name>
    <dbReference type="NCBI Taxonomy" id="132919"/>
    <lineage>
        <taxon>Bacteria</taxon>
        <taxon>Bacillati</taxon>
        <taxon>Actinomycetota</taxon>
        <taxon>Actinomycetes</taxon>
        <taxon>Mycobacteriales</taxon>
        <taxon>Nocardiaceae</taxon>
        <taxon>Rhodococcus</taxon>
    </lineage>
</organism>
<accession>A0A1H5FQC9</accession>
<feature type="transmembrane region" description="Helical" evidence="1">
    <location>
        <begin position="158"/>
        <end position="179"/>
    </location>
</feature>
<gene>
    <name evidence="2" type="ORF">SAMN04490220_6487</name>
</gene>
<protein>
    <recommendedName>
        <fullName evidence="4">Integral membrane protein</fullName>
    </recommendedName>
</protein>
<feature type="transmembrane region" description="Helical" evidence="1">
    <location>
        <begin position="21"/>
        <end position="44"/>
    </location>
</feature>
<keyword evidence="1" id="KW-1133">Transmembrane helix</keyword>
<dbReference type="RefSeq" id="WP_073364808.1">
    <property type="nucleotide sequence ID" value="NZ_FNTL01000004.1"/>
</dbReference>
<dbReference type="OrthoDB" id="5193366at2"/>
<evidence type="ECO:0000256" key="1">
    <source>
        <dbReference type="SAM" id="Phobius"/>
    </source>
</evidence>
<evidence type="ECO:0008006" key="4">
    <source>
        <dbReference type="Google" id="ProtNLM"/>
    </source>
</evidence>
<evidence type="ECO:0000313" key="3">
    <source>
        <dbReference type="Proteomes" id="UP000183407"/>
    </source>
</evidence>